<keyword evidence="1" id="KW-0131">Cell cycle</keyword>
<feature type="domain" description="Sister chromatid cohesion C-terminal" evidence="3">
    <location>
        <begin position="1478"/>
        <end position="1661"/>
    </location>
</feature>
<proteinExistence type="inferred from homology"/>
<dbReference type="GO" id="GO:0061775">
    <property type="term" value="F:cohesin loader activity"/>
    <property type="evidence" value="ECO:0007669"/>
    <property type="project" value="InterPro"/>
</dbReference>
<dbReference type="GO" id="GO:0090694">
    <property type="term" value="C:Scc2-Scc4 cohesin loading complex"/>
    <property type="evidence" value="ECO:0007669"/>
    <property type="project" value="TreeGrafter"/>
</dbReference>
<protein>
    <recommendedName>
        <fullName evidence="1">Sister chromatid cohesion protein</fullName>
    </recommendedName>
</protein>
<dbReference type="STRING" id="1432307.W9CGZ0"/>
<dbReference type="InterPro" id="IPR011989">
    <property type="entry name" value="ARM-like"/>
</dbReference>
<evidence type="ECO:0000256" key="2">
    <source>
        <dbReference type="SAM" id="MobiDB-lite"/>
    </source>
</evidence>
<accession>W9CGZ0</accession>
<name>W9CGZ0_SCLBF</name>
<dbReference type="GO" id="GO:0010468">
    <property type="term" value="P:regulation of gene expression"/>
    <property type="evidence" value="ECO:0007669"/>
    <property type="project" value="InterPro"/>
</dbReference>
<dbReference type="FunFam" id="1.25.10.10:FF:000494">
    <property type="entry name" value="Sister chromatid cohesion protein"/>
    <property type="match status" value="1"/>
</dbReference>
<feature type="region of interest" description="Disordered" evidence="2">
    <location>
        <begin position="159"/>
        <end position="186"/>
    </location>
</feature>
<feature type="region of interest" description="Disordered" evidence="2">
    <location>
        <begin position="663"/>
        <end position="698"/>
    </location>
</feature>
<dbReference type="EMBL" id="AYSA01000201">
    <property type="protein sequence ID" value="ESZ95218.1"/>
    <property type="molecule type" value="Genomic_DNA"/>
</dbReference>
<evidence type="ECO:0000313" key="4">
    <source>
        <dbReference type="EMBL" id="ESZ95218.1"/>
    </source>
</evidence>
<dbReference type="PANTHER" id="PTHR21704">
    <property type="entry name" value="NIPPED-B-LIKE PROTEIN DELANGIN SCC2-RELATED"/>
    <property type="match status" value="1"/>
</dbReference>
<dbReference type="InterPro" id="IPR033031">
    <property type="entry name" value="Scc2/Nipped-B"/>
</dbReference>
<gene>
    <name evidence="4" type="ORF">SBOR_4397</name>
</gene>
<keyword evidence="5" id="KW-1185">Reference proteome</keyword>
<comment type="similarity">
    <text evidence="1">Belongs to the SCC2/Nipped-B family.</text>
</comment>
<dbReference type="SUPFAM" id="SSF48371">
    <property type="entry name" value="ARM repeat"/>
    <property type="match status" value="1"/>
</dbReference>
<dbReference type="HOGENOM" id="CLU_000901_0_0_1"/>
<dbReference type="GO" id="GO:0034087">
    <property type="term" value="P:establishment of mitotic sister chromatid cohesion"/>
    <property type="evidence" value="ECO:0007669"/>
    <property type="project" value="TreeGrafter"/>
</dbReference>
<feature type="region of interest" description="Disordered" evidence="2">
    <location>
        <begin position="321"/>
        <end position="342"/>
    </location>
</feature>
<keyword evidence="1" id="KW-0539">Nucleus</keyword>
<dbReference type="GO" id="GO:0071169">
    <property type="term" value="P:establishment of protein localization to chromatin"/>
    <property type="evidence" value="ECO:0007669"/>
    <property type="project" value="TreeGrafter"/>
</dbReference>
<dbReference type="Pfam" id="PF12830">
    <property type="entry name" value="Nipped-B_C"/>
    <property type="match status" value="1"/>
</dbReference>
<feature type="region of interest" description="Disordered" evidence="2">
    <location>
        <begin position="1799"/>
        <end position="1888"/>
    </location>
</feature>
<feature type="compositionally biased region" description="Low complexity" evidence="2">
    <location>
        <begin position="1853"/>
        <end position="1875"/>
    </location>
</feature>
<feature type="region of interest" description="Disordered" evidence="2">
    <location>
        <begin position="240"/>
        <end position="265"/>
    </location>
</feature>
<sequence length="1888" mass="209435">MDSNNGYGHHNGQNGSNGAFSFRESRQMRPRPFTVDEALPFSPFSSVVPFNSDIIPLPTIGLGSSSSLFPNAAERQQGRESLESLNADATNSYQTSQRLQRTLQDLEKLLKPGDHTEYNFKIGPKVTSRPDPAPLRPNLSPFAQMLYDSTKVEYNTAERPEAPTMRHKIQKQRTKSQTKSRTPSSSYVNTNLQFHTVNANVNANATIFPEALNAKPAVEYANITPRPKTQIAVEIPLPKAPTAAHRRSPVPAPNSHVTKISPPPSHTQPLIPPPIRAAPVAIQSSQQIQNLPPSSSQLSISVVIPQSQIHPEEYKVVEALPDSPESHARKRKRAGSDEYEGNVSGVIDQREKAEIAARNLREYLQDIFDAENQFQPDSDISSNFFISTNEGIGLAANPQMRLEGFLNRIIEVGRFKQVPSEDLIRIQKLSEAALKETETLDLKIDEEMSESDLETLFLQIANAELGLRSARTSLKIMTGGRDEKQLYSEDLIQSALNAFKNIMEAFMIPIVELRSTGSTSTLFKLLSAHKKVIINLLAQCRRLLSLMAVLVANIDLSETVINSLEFAASKLIFVENAHAEKDSILGISKFDNLRVVAMDVLAQVFNNNPKERAEIFNEILTSLEKLPVSKQSARQFKLADGGSIQLVSALIMKLIQTSASKTDDAKEKRRLKAQGAVNGDDESQEDGSNGADSRRRYDTERRAIEQNVTAIQELKDCGASLLESATQNTGYVVNFIVSRAIKSTKNGDTPYRNLLDLFVEDFITCLNSTDWPAAELLLRLFLFKMVQLAEADKTPAPAKNMALDLLGSMGAAISELHSHVRKTAASLENRDGRMGQALSRMVEESLKNEASDHEILAWGGPYYMCLDFMEDRCFTDPQLASSISLLIVEWASKLSIAYDEIRDDEPDNERIEEKYGKVAYRLRMMIADKRWFSTEHGYGSVDPSHARLAYSLTLLHSTFCKSFGRVLDILLRSMFSEQATVRSKSLKSVNQVLETDPTILDREPTAKQMILRCSNDPSVGVRDSALGLIGKCISLRPALEMEMTPSILHRINDSGVGVRKRAMKLLKDIYLNNTNKDVRASIADAILHRVTDLDDGVQELARSTIEEVWMLPFYKLTGSEDTSVQAKLAISDHVTLIIKTAQRQNGTSSVLDKVLQNLLSPKSKYPDANCKVCKALVAAMFETIIDNPASEGSDAPNARDALEVLTIFAKSNPNLFTADQIQLLQPYVSNVGSSDEAAVYRSVVVIFRYVLPSLPKVQHGFLTTIRKDLLPTMTRSPKSILDDIVACLWIISSVLEDFHNLTRVVLSSLAGIQKLKNIDLNDPKRADLVKKLTKLLLICGMCGKHCDLDPQHQVFKEKEFPNMKGTSVSKLMVDTFAPFATPSQPMEVRKHALDAMGMVCQSWPKNFSAVNVYTSFIQAFSDQDLELETIVMRAFKEYLSIEEKRSEESGDGAVGTGTDSKAKLGVMGGSQGDGVALDIVQRFLKDIARIALASQDKEALLAAEVVASINRQGLVHPKETACTLIALETSPTSKIADIAFREHKALHEKHETILEKEYMRAVLAAYAYQRDVVKDTHGATLNPFTSKLWMMIEVLKISKVKNRKKLFDSLCSRITFDPAKLDTIEDLPHHLDFAQFIIENLAFFEYQTVDELLSTINSMEKLVAATGTGIAHAIETEILHISLDQPVNETHANGHVHPEKPKRDLMRLQQLTAISIMLTNLWEARTYLRRQFGLMNRDGKVKGATKDLNRAPVKVPSVTGDKFWGEVCGRMISYESEENMEEQCRAFVELLNVDHDFKVSAENDEVDERARMSTPSDDEDGTPGPPGGSGRGRKRKAVTNGAAAGSRKKRARSSSVPRGRGRPKGASSGSASGKRASVERNDDDGEWE</sequence>
<dbReference type="Pfam" id="PF20168">
    <property type="entry name" value="PDS5"/>
    <property type="match status" value="1"/>
</dbReference>
<dbReference type="GO" id="GO:0140588">
    <property type="term" value="P:chromatin looping"/>
    <property type="evidence" value="ECO:0007669"/>
    <property type="project" value="InterPro"/>
</dbReference>
<dbReference type="Gene3D" id="1.25.10.10">
    <property type="entry name" value="Leucine-rich Repeat Variant"/>
    <property type="match status" value="1"/>
</dbReference>
<dbReference type="InterPro" id="IPR016024">
    <property type="entry name" value="ARM-type_fold"/>
</dbReference>
<evidence type="ECO:0000256" key="1">
    <source>
        <dbReference type="RuleBase" id="RU364107"/>
    </source>
</evidence>
<dbReference type="GO" id="GO:0003682">
    <property type="term" value="F:chromatin binding"/>
    <property type="evidence" value="ECO:0007669"/>
    <property type="project" value="TreeGrafter"/>
</dbReference>
<evidence type="ECO:0000313" key="5">
    <source>
        <dbReference type="Proteomes" id="UP000019487"/>
    </source>
</evidence>
<dbReference type="PANTHER" id="PTHR21704:SF18">
    <property type="entry name" value="NIPPED-B-LIKE PROTEIN"/>
    <property type="match status" value="1"/>
</dbReference>
<dbReference type="GO" id="GO:1990414">
    <property type="term" value="P:replication-born double-strand break repair via sister chromatid exchange"/>
    <property type="evidence" value="ECO:0007669"/>
    <property type="project" value="TreeGrafter"/>
</dbReference>
<feature type="region of interest" description="Disordered" evidence="2">
    <location>
        <begin position="1"/>
        <end position="28"/>
    </location>
</feature>
<dbReference type="Proteomes" id="UP000019487">
    <property type="component" value="Unassembled WGS sequence"/>
</dbReference>
<dbReference type="CDD" id="cd23958">
    <property type="entry name" value="SCC2"/>
    <property type="match status" value="1"/>
</dbReference>
<evidence type="ECO:0000259" key="3">
    <source>
        <dbReference type="Pfam" id="PF12830"/>
    </source>
</evidence>
<feature type="compositionally biased region" description="Basic residues" evidence="2">
    <location>
        <begin position="165"/>
        <end position="178"/>
    </location>
</feature>
<organism evidence="4 5">
    <name type="scientific">Sclerotinia borealis (strain F-4128)</name>
    <dbReference type="NCBI Taxonomy" id="1432307"/>
    <lineage>
        <taxon>Eukaryota</taxon>
        <taxon>Fungi</taxon>
        <taxon>Dikarya</taxon>
        <taxon>Ascomycota</taxon>
        <taxon>Pezizomycotina</taxon>
        <taxon>Leotiomycetes</taxon>
        <taxon>Helotiales</taxon>
        <taxon>Sclerotiniaceae</taxon>
        <taxon>Sclerotinia</taxon>
    </lineage>
</organism>
<dbReference type="OrthoDB" id="418242at2759"/>
<reference evidence="4 5" key="1">
    <citation type="journal article" date="2014" name="Genome Announc.">
        <title>Draft genome sequence of Sclerotinia borealis, a psychrophilic plant pathogenic fungus.</title>
        <authorList>
            <person name="Mardanov A.V."/>
            <person name="Beletsky A.V."/>
            <person name="Kadnikov V.V."/>
            <person name="Ignatov A.N."/>
            <person name="Ravin N.V."/>
        </authorList>
    </citation>
    <scope>NUCLEOTIDE SEQUENCE [LARGE SCALE GENOMIC DNA]</scope>
    <source>
        <strain evidence="5">F-4157</strain>
    </source>
</reference>
<comment type="subcellular location">
    <subcellularLocation>
        <location evidence="1">Nucleus</location>
    </subcellularLocation>
</comment>
<dbReference type="InterPro" id="IPR024986">
    <property type="entry name" value="Nipped-B_C"/>
</dbReference>
<keyword evidence="1" id="KW-0677">Repeat</keyword>
<feature type="compositionally biased region" description="Low complexity" evidence="2">
    <location>
        <begin position="1"/>
        <end position="18"/>
    </location>
</feature>
<comment type="caution">
    <text evidence="4">The sequence shown here is derived from an EMBL/GenBank/DDBJ whole genome shotgun (WGS) entry which is preliminary data.</text>
</comment>